<dbReference type="AlphaFoldDB" id="A0A1I6YQ92"/>
<gene>
    <name evidence="1" type="ORF">SAMN05216474_1079</name>
</gene>
<name>A0A1I6YQ92_9FLAO</name>
<organism evidence="1 2">
    <name type="scientific">Lishizhenia tianjinensis</name>
    <dbReference type="NCBI Taxonomy" id="477690"/>
    <lineage>
        <taxon>Bacteria</taxon>
        <taxon>Pseudomonadati</taxon>
        <taxon>Bacteroidota</taxon>
        <taxon>Flavobacteriia</taxon>
        <taxon>Flavobacteriales</taxon>
        <taxon>Crocinitomicaceae</taxon>
        <taxon>Lishizhenia</taxon>
    </lineage>
</organism>
<protein>
    <recommendedName>
        <fullName evidence="3">AhpC/TSA family protein</fullName>
    </recommendedName>
</protein>
<accession>A0A1I6YQ92</accession>
<proteinExistence type="predicted"/>
<dbReference type="InterPro" id="IPR036249">
    <property type="entry name" value="Thioredoxin-like_sf"/>
</dbReference>
<dbReference type="RefSeq" id="WP_090247257.1">
    <property type="nucleotide sequence ID" value="NZ_FPAS01000001.1"/>
</dbReference>
<dbReference type="SUPFAM" id="SSF52833">
    <property type="entry name" value="Thioredoxin-like"/>
    <property type="match status" value="1"/>
</dbReference>
<evidence type="ECO:0000313" key="1">
    <source>
        <dbReference type="EMBL" id="SFT52508.1"/>
    </source>
</evidence>
<dbReference type="Proteomes" id="UP000236454">
    <property type="component" value="Unassembled WGS sequence"/>
</dbReference>
<dbReference type="OrthoDB" id="9811036at2"/>
<evidence type="ECO:0000313" key="2">
    <source>
        <dbReference type="Proteomes" id="UP000236454"/>
    </source>
</evidence>
<reference evidence="1 2" key="1">
    <citation type="submission" date="2016-10" db="EMBL/GenBank/DDBJ databases">
        <authorList>
            <person name="de Groot N.N."/>
        </authorList>
    </citation>
    <scope>NUCLEOTIDE SEQUENCE [LARGE SCALE GENOMIC DNA]</scope>
    <source>
        <strain evidence="1 2">CGMCC 1.7005</strain>
    </source>
</reference>
<keyword evidence="2" id="KW-1185">Reference proteome</keyword>
<evidence type="ECO:0008006" key="3">
    <source>
        <dbReference type="Google" id="ProtNLM"/>
    </source>
</evidence>
<dbReference type="EMBL" id="FPAS01000001">
    <property type="protein sequence ID" value="SFT52508.1"/>
    <property type="molecule type" value="Genomic_DNA"/>
</dbReference>
<dbReference type="Gene3D" id="3.40.30.10">
    <property type="entry name" value="Glutaredoxin"/>
    <property type="match status" value="1"/>
</dbReference>
<sequence>MKALFYFLIILTSSVLLTSFHLSKDKPKIIESELTKELCKDEINLVYIFSDWCVYSKKYLRNIYGKAMQNSDLDINVILIGIDSRKSKEYQALFEAYNIEYPLYVLNNKTGISVGTFTDYPRLKRFVKKNFSNTDDFSYHHLPFTFYADENLNVISEAGYTLEQISQEVKAIRDSLNLKK</sequence>